<dbReference type="GeneID" id="103308275"/>
<feature type="domain" description="Helitron helicase-like" evidence="3">
    <location>
        <begin position="58"/>
        <end position="229"/>
    </location>
</feature>
<keyword evidence="1" id="KW-0233">DNA recombination</keyword>
<dbReference type="InterPro" id="IPR049163">
    <property type="entry name" value="Pif1-like_2B_dom"/>
</dbReference>
<feature type="domain" description="DNA helicase Pif1-like DEAD-box helicase" evidence="2">
    <location>
        <begin position="672"/>
        <end position="880"/>
    </location>
</feature>
<dbReference type="AlphaFoldDB" id="A0A8R1WYH8"/>
<dbReference type="Pfam" id="PF21530">
    <property type="entry name" value="Pif1_2B_dom"/>
    <property type="match status" value="1"/>
</dbReference>
<name>A0A8R1WYH8_ACYPI</name>
<evidence type="ECO:0000259" key="4">
    <source>
        <dbReference type="Pfam" id="PF21530"/>
    </source>
</evidence>
<dbReference type="CDD" id="cd18809">
    <property type="entry name" value="SF1_C_RecD"/>
    <property type="match status" value="1"/>
</dbReference>
<sequence length="1139" mass="130216">MLYPLLFPRGELGWHQRLLQEGPRLTPVRNRNSIREYTSYRLAIRYNGNNDTIHVTKSLLHNGRFLFQQFVGDHYLRMEANNLQYIRWHQAELFAESYQGLVDHINQQLQLDAPVAGVGRRMILPSSFTGGPRFMKQCYHDAMAIVCKCGKPNLFITFTCNPSWPEISQNLPRWATASDRPDLVSRVFNAKLKQLMRDITVNNIFGNVDAYVYTVEFQKRGLPHAHILIILSEGSKLLTADDVDNVVYAFLPDPVTEPRLFDCVTRHMIHGPCGTLNPNSPCMVDNSCSKKFPKEYSEETVYIADGGYPKYCRPNNGPVARVRNQEVSNEFVVPYNPYLLAKYDAHINVEVCSTVKSVQYLYKYVYKGHDAATMEVWNGNEIDRYINVVFSYINSRYVSPPEAVWRLFAYKLHDISHTVVRLPVHLENYHNVYFARGQELQGVQNNALPRTKLTAFFALNERNVDARQYLYHEIPTHYTWQASSKEWRLRRIQAPRETLSRMYVVNPLDRDRFHLRLLLLHRRGPRSFRDLKTVNGVVHATYAAAAVALGLLEDDEAWRACMTESSALDTATQLRYLYVTILLFCHPADPADLYRRFEVNMMEDFNRRFQNVDRARAACLKAIRDLLRARGKSLDDYGLPSPDEDLLEPDQDDPMFGAIDAAVAWQQRLRELNDEQRTVYDRVMAAIDDNRNVQKMFYVDGPGGTGKTTLYGCLISSLRNRQQTVLSVAYTGIAASLMEGGMTVHSTFGLPLGTLTEQSTSSITMQSLRAQRIREASLIVWDEAPMSPGLQFTVVDRLLKDIMGSALPFGGKPILLAGDFRQILPVVRRGNRSSIVMLSIKRHSLWREFEQFRLTRNMRADNDADFAAWLLRLGNGQLPSVDGIPDTVDIPPQLVCDVVDLTDFVYPQRMSLANVDEFARRIILCPRNEECHQINSTVLRRVTGAQRTYSSIDTVVIDDADEAANYPTEYLNSLHPNGLPPYKLTLRVGSIVMLLRNIDPKRQLCNGTRLVVTELRPHNFKARKLSSADDGQDDIILPAVALTSGEEDDLPFQMKRIQFPVRLSFAMTINKSQGQTFDRVGLLLPSPAFSHGQLYVAFSRVRDAQSVTSSRHALRWKWSICHQEYRVRRSTLTRLQVPI</sequence>
<dbReference type="GO" id="GO:0006281">
    <property type="term" value="P:DNA repair"/>
    <property type="evidence" value="ECO:0007669"/>
    <property type="project" value="UniProtKB-KW"/>
</dbReference>
<keyword evidence="6" id="KW-1185">Reference proteome</keyword>
<dbReference type="EC" id="5.6.2.3" evidence="1"/>
<evidence type="ECO:0000259" key="3">
    <source>
        <dbReference type="Pfam" id="PF14214"/>
    </source>
</evidence>
<dbReference type="Pfam" id="PF05970">
    <property type="entry name" value="PIF1"/>
    <property type="match status" value="1"/>
</dbReference>
<dbReference type="GO" id="GO:0005524">
    <property type="term" value="F:ATP binding"/>
    <property type="evidence" value="ECO:0007669"/>
    <property type="project" value="UniProtKB-KW"/>
</dbReference>
<dbReference type="InterPro" id="IPR027417">
    <property type="entry name" value="P-loop_NTPase"/>
</dbReference>
<keyword evidence="1" id="KW-0067">ATP-binding</keyword>
<dbReference type="GO" id="GO:0006310">
    <property type="term" value="P:DNA recombination"/>
    <property type="evidence" value="ECO:0007669"/>
    <property type="project" value="UniProtKB-KW"/>
</dbReference>
<protein>
    <recommendedName>
        <fullName evidence="1">ATP-dependent DNA helicase</fullName>
        <ecNumber evidence="1">5.6.2.3</ecNumber>
    </recommendedName>
</protein>
<comment type="catalytic activity">
    <reaction evidence="1">
        <text>ATP + H2O = ADP + phosphate + H(+)</text>
        <dbReference type="Rhea" id="RHEA:13065"/>
        <dbReference type="ChEBI" id="CHEBI:15377"/>
        <dbReference type="ChEBI" id="CHEBI:15378"/>
        <dbReference type="ChEBI" id="CHEBI:30616"/>
        <dbReference type="ChEBI" id="CHEBI:43474"/>
        <dbReference type="ChEBI" id="CHEBI:456216"/>
        <dbReference type="EC" id="5.6.2.3"/>
    </reaction>
</comment>
<keyword evidence="1" id="KW-0227">DNA damage</keyword>
<keyword evidence="1" id="KW-0378">Hydrolase</keyword>
<dbReference type="GO" id="GO:0000723">
    <property type="term" value="P:telomere maintenance"/>
    <property type="evidence" value="ECO:0007669"/>
    <property type="project" value="InterPro"/>
</dbReference>
<dbReference type="EnsemblMetazoa" id="XM_008181376.1">
    <property type="protein sequence ID" value="XP_008179598.1"/>
    <property type="gene ID" value="LOC103308275"/>
</dbReference>
<dbReference type="InterPro" id="IPR025476">
    <property type="entry name" value="Helitron_helicase-like"/>
</dbReference>
<dbReference type="RefSeq" id="XP_008179598.1">
    <property type="nucleotide sequence ID" value="XM_008181376.1"/>
</dbReference>
<comment type="cofactor">
    <cofactor evidence="1">
        <name>Mg(2+)</name>
        <dbReference type="ChEBI" id="CHEBI:18420"/>
    </cofactor>
</comment>
<reference evidence="6" key="1">
    <citation type="submission" date="2010-06" db="EMBL/GenBank/DDBJ databases">
        <authorList>
            <person name="Jiang H."/>
            <person name="Abraham K."/>
            <person name="Ali S."/>
            <person name="Alsbrooks S.L."/>
            <person name="Anim B.N."/>
            <person name="Anosike U.S."/>
            <person name="Attaway T."/>
            <person name="Bandaranaike D.P."/>
            <person name="Battles P.K."/>
            <person name="Bell S.N."/>
            <person name="Bell A.V."/>
            <person name="Beltran B."/>
            <person name="Bickham C."/>
            <person name="Bustamante Y."/>
            <person name="Caleb T."/>
            <person name="Canada A."/>
            <person name="Cardenas V."/>
            <person name="Carter K."/>
            <person name="Chacko J."/>
            <person name="Chandrabose M.N."/>
            <person name="Chavez D."/>
            <person name="Chavez A."/>
            <person name="Chen L."/>
            <person name="Chu H.-S."/>
            <person name="Claassen K.J."/>
            <person name="Cockrell R."/>
            <person name="Collins M."/>
            <person name="Cooper J.A."/>
            <person name="Cree A."/>
            <person name="Curry S.M."/>
            <person name="Da Y."/>
            <person name="Dao M.D."/>
            <person name="Das B."/>
            <person name="Davila M.-L."/>
            <person name="Davy-Carroll L."/>
            <person name="Denson S."/>
            <person name="Dinh H."/>
            <person name="Ebong V.E."/>
            <person name="Edwards J.R."/>
            <person name="Egan A."/>
            <person name="El-Daye J."/>
            <person name="Escobedo L."/>
            <person name="Fernandez S."/>
            <person name="Fernando P.R."/>
            <person name="Flagg N."/>
            <person name="Forbes L.D."/>
            <person name="Fowler R.G."/>
            <person name="Fu Q."/>
            <person name="Gabisi R.A."/>
            <person name="Ganer J."/>
            <person name="Garbino Pronczuk A."/>
            <person name="Garcia R.M."/>
            <person name="Garner T."/>
            <person name="Garrett T.E."/>
            <person name="Gonzalez D.A."/>
            <person name="Hamid H."/>
            <person name="Hawkins E.S."/>
            <person name="Hirani K."/>
            <person name="Hogues M.E."/>
            <person name="Hollins B."/>
            <person name="Hsiao C.-H."/>
            <person name="Jabil R."/>
            <person name="James M.L."/>
            <person name="Jhangiani S.N."/>
            <person name="Johnson B."/>
            <person name="Johnson Q."/>
            <person name="Joshi V."/>
            <person name="Kalu J.B."/>
            <person name="Kam C."/>
            <person name="Kashfia A."/>
            <person name="Keebler J."/>
            <person name="Kisamo H."/>
            <person name="Kovar C.L."/>
            <person name="Lago L.A."/>
            <person name="Lai C.-Y."/>
            <person name="Laidlaw J."/>
            <person name="Lara F."/>
            <person name="Le T.-K."/>
            <person name="Lee S.L."/>
            <person name="Legall F.H."/>
            <person name="Lemon S.J."/>
            <person name="Lewis L.R."/>
            <person name="Li B."/>
            <person name="Liu Y."/>
            <person name="Liu Y.-S."/>
            <person name="Lopez J."/>
            <person name="Lozado R.J."/>
            <person name="Lu J."/>
            <person name="Madu R.C."/>
            <person name="Maheshwari M."/>
            <person name="Maheshwari R."/>
            <person name="Malloy K."/>
            <person name="Martinez E."/>
            <person name="Mathew T."/>
            <person name="Mercado I.C."/>
            <person name="Mercado C."/>
            <person name="Meyer B."/>
            <person name="Montgomery K."/>
            <person name="Morgan M.B."/>
            <person name="Munidasa M."/>
            <person name="Nazareth L.V."/>
            <person name="Nelson J."/>
            <person name="Ng B.M."/>
            <person name="Nguyen N.B."/>
            <person name="Nguyen P.Q."/>
            <person name="Nguyen T."/>
            <person name="Obregon M."/>
            <person name="Okwuonu G.O."/>
            <person name="Onwere C.G."/>
            <person name="Orozco G."/>
            <person name="Parra A."/>
            <person name="Patel S."/>
            <person name="Patil S."/>
            <person name="Perez A."/>
            <person name="Perez Y."/>
            <person name="Pham C."/>
            <person name="Primus E.L."/>
            <person name="Pu L.-L."/>
            <person name="Puazo M."/>
            <person name="Qin X."/>
            <person name="Quiroz J.B."/>
            <person name="Reese J."/>
            <person name="Richards S."/>
            <person name="Rives C.M."/>
            <person name="Robberts R."/>
            <person name="Ruiz S.J."/>
            <person name="Ruiz M.J."/>
            <person name="Santibanez J."/>
            <person name="Schneider B.W."/>
            <person name="Sisson I."/>
            <person name="Smith M."/>
            <person name="Sodergren E."/>
            <person name="Song X.-Z."/>
            <person name="Song B.B."/>
            <person name="Summersgill H."/>
            <person name="Thelus R."/>
            <person name="Thornton R.D."/>
            <person name="Trejos Z.Y."/>
            <person name="Usmani K."/>
            <person name="Vattathil S."/>
            <person name="Villasana D."/>
            <person name="Walker D.L."/>
            <person name="Wang S."/>
            <person name="Wang K."/>
            <person name="White C.S."/>
            <person name="Williams A.C."/>
            <person name="Williamson J."/>
            <person name="Wilson K."/>
            <person name="Woghiren I.O."/>
            <person name="Woodworth J.R."/>
            <person name="Worley K.C."/>
            <person name="Wright R.A."/>
            <person name="Wu W."/>
            <person name="Young L."/>
            <person name="Zhang L."/>
            <person name="Zhang J."/>
            <person name="Zhu Y."/>
            <person name="Muzny D.M."/>
            <person name="Weinstock G."/>
            <person name="Gibbs R.A."/>
        </authorList>
    </citation>
    <scope>NUCLEOTIDE SEQUENCE [LARGE SCALE GENOMIC DNA]</scope>
    <source>
        <strain evidence="6">LSR1</strain>
    </source>
</reference>
<evidence type="ECO:0000313" key="5">
    <source>
        <dbReference type="EnsemblMetazoa" id="XP_008179598.1"/>
    </source>
</evidence>
<keyword evidence="1" id="KW-0234">DNA repair</keyword>
<reference evidence="5" key="2">
    <citation type="submission" date="2022-06" db="UniProtKB">
        <authorList>
            <consortium name="EnsemblMetazoa"/>
        </authorList>
    </citation>
    <scope>IDENTIFICATION</scope>
</reference>
<dbReference type="PANTHER" id="PTHR10492:SF57">
    <property type="entry name" value="ATP-DEPENDENT DNA HELICASE"/>
    <property type="match status" value="1"/>
</dbReference>
<dbReference type="KEGG" id="api:103308275"/>
<dbReference type="PANTHER" id="PTHR10492">
    <property type="match status" value="1"/>
</dbReference>
<dbReference type="Proteomes" id="UP000007819">
    <property type="component" value="Unassembled WGS sequence"/>
</dbReference>
<comment type="similarity">
    <text evidence="1">Belongs to the helicase family.</text>
</comment>
<dbReference type="SUPFAM" id="SSF52540">
    <property type="entry name" value="P-loop containing nucleoside triphosphate hydrolases"/>
    <property type="match status" value="2"/>
</dbReference>
<dbReference type="Pfam" id="PF14214">
    <property type="entry name" value="Helitron_like_N"/>
    <property type="match status" value="1"/>
</dbReference>
<evidence type="ECO:0000259" key="2">
    <source>
        <dbReference type="Pfam" id="PF05970"/>
    </source>
</evidence>
<keyword evidence="1" id="KW-0347">Helicase</keyword>
<dbReference type="Gene3D" id="3.40.50.300">
    <property type="entry name" value="P-loop containing nucleotide triphosphate hydrolases"/>
    <property type="match status" value="2"/>
</dbReference>
<evidence type="ECO:0000313" key="6">
    <source>
        <dbReference type="Proteomes" id="UP000007819"/>
    </source>
</evidence>
<evidence type="ECO:0000256" key="1">
    <source>
        <dbReference type="RuleBase" id="RU363044"/>
    </source>
</evidence>
<feature type="domain" description="DNA helicase Pif1-like 2B" evidence="4">
    <location>
        <begin position="969"/>
        <end position="1015"/>
    </location>
</feature>
<organism evidence="5 6">
    <name type="scientific">Acyrthosiphon pisum</name>
    <name type="common">Pea aphid</name>
    <dbReference type="NCBI Taxonomy" id="7029"/>
    <lineage>
        <taxon>Eukaryota</taxon>
        <taxon>Metazoa</taxon>
        <taxon>Ecdysozoa</taxon>
        <taxon>Arthropoda</taxon>
        <taxon>Hexapoda</taxon>
        <taxon>Insecta</taxon>
        <taxon>Pterygota</taxon>
        <taxon>Neoptera</taxon>
        <taxon>Paraneoptera</taxon>
        <taxon>Hemiptera</taxon>
        <taxon>Sternorrhyncha</taxon>
        <taxon>Aphidomorpha</taxon>
        <taxon>Aphidoidea</taxon>
        <taxon>Aphididae</taxon>
        <taxon>Macrosiphini</taxon>
        <taxon>Acyrthosiphon</taxon>
    </lineage>
</organism>
<proteinExistence type="inferred from homology"/>
<accession>A0A8R1WYH8</accession>
<keyword evidence="1" id="KW-0547">Nucleotide-binding</keyword>
<dbReference type="GO" id="GO:0016787">
    <property type="term" value="F:hydrolase activity"/>
    <property type="evidence" value="ECO:0007669"/>
    <property type="project" value="UniProtKB-KW"/>
</dbReference>
<dbReference type="OrthoDB" id="6620677at2759"/>
<dbReference type="GO" id="GO:0043139">
    <property type="term" value="F:5'-3' DNA helicase activity"/>
    <property type="evidence" value="ECO:0007669"/>
    <property type="project" value="UniProtKB-EC"/>
</dbReference>
<dbReference type="InterPro" id="IPR010285">
    <property type="entry name" value="DNA_helicase_pif1-like_DEAD"/>
</dbReference>
<dbReference type="FunFam" id="3.40.50.300:FF:002884">
    <property type="entry name" value="ATP-dependent DNA helicase"/>
    <property type="match status" value="1"/>
</dbReference>